<accession>A0A077Z543</accession>
<evidence type="ECO:0000313" key="2">
    <source>
        <dbReference type="Proteomes" id="UP000030665"/>
    </source>
</evidence>
<evidence type="ECO:0000313" key="1">
    <source>
        <dbReference type="EMBL" id="CDW55226.1"/>
    </source>
</evidence>
<proteinExistence type="predicted"/>
<dbReference type="Proteomes" id="UP000030665">
    <property type="component" value="Unassembled WGS sequence"/>
</dbReference>
<name>A0A077Z543_TRITR</name>
<keyword evidence="2" id="KW-1185">Reference proteome</keyword>
<protein>
    <submittedName>
        <fullName evidence="1">Uncharacterized protein</fullName>
    </submittedName>
</protein>
<sequence>MLIDDDSSRTQPDEATVIFSFIYSTTRHALIIVEENKVLPAPTNVQNRLSIKALIIAEKAMAVLENPTCYMDRIDELRELADEWSADLLRIEFQQAVWLSQVEPLLEDY</sequence>
<dbReference type="EMBL" id="HG805941">
    <property type="protein sequence ID" value="CDW55226.1"/>
    <property type="molecule type" value="Genomic_DNA"/>
</dbReference>
<dbReference type="AlphaFoldDB" id="A0A077Z543"/>
<reference evidence="1" key="2">
    <citation type="submission" date="2014-03" db="EMBL/GenBank/DDBJ databases">
        <title>The whipworm genome and dual-species transcriptomics of an intimate host-pathogen interaction.</title>
        <authorList>
            <person name="Foth B.J."/>
            <person name="Tsai I.J."/>
            <person name="Reid A.J."/>
            <person name="Bancroft A.J."/>
            <person name="Nichol S."/>
            <person name="Tracey A."/>
            <person name="Holroyd N."/>
            <person name="Cotton J.A."/>
            <person name="Stanley E.J."/>
            <person name="Zarowiecki M."/>
            <person name="Liu J.Z."/>
            <person name="Huckvale T."/>
            <person name="Cooper P.J."/>
            <person name="Grencis R.K."/>
            <person name="Berriman M."/>
        </authorList>
    </citation>
    <scope>NUCLEOTIDE SEQUENCE [LARGE SCALE GENOMIC DNA]</scope>
</reference>
<gene>
    <name evidence="1" type="ORF">TTRE_0000349801</name>
</gene>
<organism evidence="1 2">
    <name type="scientific">Trichuris trichiura</name>
    <name type="common">Whipworm</name>
    <name type="synonym">Trichocephalus trichiurus</name>
    <dbReference type="NCBI Taxonomy" id="36087"/>
    <lineage>
        <taxon>Eukaryota</taxon>
        <taxon>Metazoa</taxon>
        <taxon>Ecdysozoa</taxon>
        <taxon>Nematoda</taxon>
        <taxon>Enoplea</taxon>
        <taxon>Dorylaimia</taxon>
        <taxon>Trichinellida</taxon>
        <taxon>Trichuridae</taxon>
        <taxon>Trichuris</taxon>
    </lineage>
</organism>
<reference evidence="1" key="1">
    <citation type="submission" date="2014-01" db="EMBL/GenBank/DDBJ databases">
        <authorList>
            <person name="Aslett M."/>
        </authorList>
    </citation>
    <scope>NUCLEOTIDE SEQUENCE</scope>
</reference>